<accession>A0A1A5JZ15</accession>
<dbReference type="EMBL" id="LZTJ01000004">
    <property type="protein sequence ID" value="OBP79233.1"/>
    <property type="molecule type" value="Genomic_DNA"/>
</dbReference>
<organism evidence="1 2">
    <name type="scientific">Rhizobium loti</name>
    <name type="common">Mesorhizobium loti</name>
    <dbReference type="NCBI Taxonomy" id="381"/>
    <lineage>
        <taxon>Bacteria</taxon>
        <taxon>Pseudomonadati</taxon>
        <taxon>Pseudomonadota</taxon>
        <taxon>Alphaproteobacteria</taxon>
        <taxon>Hyphomicrobiales</taxon>
        <taxon>Phyllobacteriaceae</taxon>
        <taxon>Mesorhizobium</taxon>
    </lineage>
</organism>
<evidence type="ECO:0000313" key="1">
    <source>
        <dbReference type="EMBL" id="OBP79233.1"/>
    </source>
</evidence>
<reference evidence="2" key="1">
    <citation type="submission" date="2016-06" db="EMBL/GenBank/DDBJ databases">
        <title>NZP2037 Pacbio-Illumina hybrid assembly.</title>
        <authorList>
            <person name="Ramsay J.P."/>
        </authorList>
    </citation>
    <scope>NUCLEOTIDE SEQUENCE [LARGE SCALE GENOMIC DNA]</scope>
    <source>
        <strain evidence="2">R7ANS::ICEMlSym2042</strain>
    </source>
</reference>
<dbReference type="AlphaFoldDB" id="A0A1A5JZ15"/>
<comment type="caution">
    <text evidence="1">The sequence shown here is derived from an EMBL/GenBank/DDBJ whole genome shotgun (WGS) entry which is preliminary data.</text>
</comment>
<name>A0A1A5JZ15_RHILI</name>
<dbReference type="Proteomes" id="UP000093748">
    <property type="component" value="Unassembled WGS sequence"/>
</dbReference>
<proteinExistence type="predicted"/>
<sequence length="193" mass="21762">MGILECGRELFNRIGMHEVSGPIHEELQWSNIRTGYTHDIRRRRRAAVERRKTCRKLWRGRALEGVVGEYRGTHRGIGTAVFASRLISFMLKSEIVSKLLTDRVEPRPLVDDRNDDASFAGAVLAFDAIAAATVKIYRGRKPDNDVGESGPIWVPLVSGPGEDSIHKPLPGRHAEIRVIAWVSKLKYRQQLIT</sequence>
<gene>
    <name evidence="1" type="ORF">BAE39_28665</name>
</gene>
<protein>
    <submittedName>
        <fullName evidence="1">Uncharacterized protein</fullName>
    </submittedName>
</protein>
<evidence type="ECO:0000313" key="2">
    <source>
        <dbReference type="Proteomes" id="UP000093748"/>
    </source>
</evidence>